<reference evidence="2" key="1">
    <citation type="journal article" date="2020" name="Nature">
        <title>Giant virus diversity and host interactions through global metagenomics.</title>
        <authorList>
            <person name="Schulz F."/>
            <person name="Roux S."/>
            <person name="Paez-Espino D."/>
            <person name="Jungbluth S."/>
            <person name="Walsh D.A."/>
            <person name="Denef V.J."/>
            <person name="McMahon K.D."/>
            <person name="Konstantinidis K.T."/>
            <person name="Eloe-Fadrosh E.A."/>
            <person name="Kyrpides N.C."/>
            <person name="Woyke T."/>
        </authorList>
    </citation>
    <scope>NUCLEOTIDE SEQUENCE</scope>
    <source>
        <strain evidence="2">GVMAG-M-3300023174-129</strain>
    </source>
</reference>
<keyword evidence="1" id="KW-0472">Membrane</keyword>
<accession>A0A6C0D7K7</accession>
<evidence type="ECO:0000313" key="2">
    <source>
        <dbReference type="EMBL" id="QHT12511.1"/>
    </source>
</evidence>
<proteinExistence type="predicted"/>
<name>A0A6C0D7K7_9ZZZZ</name>
<keyword evidence="1" id="KW-1133">Transmembrane helix</keyword>
<protein>
    <submittedName>
        <fullName evidence="2">Uncharacterized protein</fullName>
    </submittedName>
</protein>
<organism evidence="2">
    <name type="scientific">viral metagenome</name>
    <dbReference type="NCBI Taxonomy" id="1070528"/>
    <lineage>
        <taxon>unclassified sequences</taxon>
        <taxon>metagenomes</taxon>
        <taxon>organismal metagenomes</taxon>
    </lineage>
</organism>
<keyword evidence="1" id="KW-0812">Transmembrane</keyword>
<feature type="transmembrane region" description="Helical" evidence="1">
    <location>
        <begin position="5"/>
        <end position="24"/>
    </location>
</feature>
<evidence type="ECO:0000256" key="1">
    <source>
        <dbReference type="SAM" id="Phobius"/>
    </source>
</evidence>
<sequence length="2749" mass="316364">MNNTIYLLLFLIIISISVFIFYNYREKTIEKFQTVTNNYIESDTFPNVPTPSNYIEIEYYSTIRGIQNEFITLISDYRNFRGEIDRFNTSNNRGYNYRSGGNTIYDIKQVVYLTGGSKRYRSTDVTTYEQDGSKGYALVYSGGYIGAGRYPKSPYDNFTVYNLRSGGEMDPVLPASVTLNEIPTYDNFQTNYNKFKNYVSGNIDHNMKQFLYALRMDSINKLKSKLLLQDKSLYNLKDYTRKSFWKPTAESTYNVITRDQASQHLEEESSPSGCYYNIGEFLGVFPSRDTDINRASNEKLRIRIYGSINPVQEKDFKESAFLGSLFNFNNLNIIDLYLRISYSSSNLNGLDLQYSHGLFSNDVKPLNVTQTYLYEADTDAINHNNTIFNYLTTNTLTFPPSSAKYYIEGNPVGVTCNLDSLSLKQQFVGTMNPTFVSIMPVSLRKYITSWSYNRTLRILEKRFTDLGDNNKKFYFLMGLALNNYFYSKNIKDSTGMNNWKSLLSQYGLNSPDTSFGRETIGGIAGSYLMGDQNNSYSTDMAYGIINAYFNSNAAAMTYRINDGYWLLHTSNYTTNTIYNDNNHKYRTINSHGTLPTITTELISELYRYYTSYIQKLVPDYGTPLNVLDEKILDSIAQHFYEISEGLYEITYIYDVYRVGSNMIDIRFDKKQRLDNIRYLNVRNQYIPQLNEYNRLLNIYDDGTWTNTYSNIDDYNNTLSTSIANLEPVFNPVYPIGGKYNYIYLKNLQTTNNTTMLILSNRLNTTSETVKSQLGSTGNLSNVLSQITPTPGATNDIINVYKRYQNTTNDQDITVYQNQYNSTLNAAYELSNMINGIESSVARIFITLDNSNFSINAIALGINAALSYNTLYNGNIDTPLTGEGNANYTPTIRYTKNIRPPVQCGNIEFMKTAANLYRDNIFTDISNVVLSNIPYDSNDGVVVVDKVLGFSQINDTTCGYTWVETQYDDLTNKPVKRNTVNIQIPFIYDDSEYQNSRLTFCNDRTLMKYSSNTYPFGNLARWVDRWIVDTRISLQDDISNIRSKIQNIDIELSNVAGKSNEIYNFSNTDGWAMYSNITTLRINTGDVSRYYVWGGAASNYKIRGVNINTFITSNFSSKTYFQLYDANQDWFWFGTKQNGAYSNYLEKTDSVIGKLWDFRTEFTNTISYGNLRLDVPGILTLFQDPYSKYYDAVYPDTSQGRRDLNPYVWGIILDIIDDNEITKFVEDARRAYATKLAEKNEMLDSLTKFTNELNNIDSTAEQMRNSIYINPTIMNYIQNNFVTIPRYLSDANNKLNDADGACKVLRCDDPTVMTQIMEQYNTDSNNREKILNILNAYTVNPYQCDYKVTTLVTASNIASNIILRSQIQSNISLLNSQLSPINSNYNLLNNQLTTLNNSYRTIDNQITIINNQITNEINAIPQIVTARNEVDNALSQLDTPRSNVVTYINNYLDATSISVINDAFTSSYGTSPFSSYSSRRLYDIFTGDIPSLWANNFFSRHSAIVNYINEFDDNEYSIYNTLIKIFTILSQNDPNDYMYGNRPLSPNQTLSFGIDGTTMNNYNIALSNYNNKVEIENSLVQSYTATYSNQALFNQREALLNQKAQLPLEIQNTTINISEVNRTKLDLTSQITNLQSQFNSLGITSNSVIEVNKSFDIGVDVRDCTYFYASVSNAGYFVSENQNSLKVQNNKSGTTGFYYTTATFNDFNLNVTTLINPLISEGEKQSSNMFNAVSNQRVDTYKALGELNTISFSNTPSLNASNILYMMQNNKRFFNGFFNCNYTENLYINNIKGFGITSSNTLQILIDCQTVTNNYPYPNTLGNITSACLEYGINVTPNYLDYTPYYIRNTTTTISKDDILNMMKTLPYYNNIPITLSNNIPMQNYLNFKRVLDNRQLYKGNCHDVSYMRQYALNMSNVSDIYIALSSAGYNSNDIERYAVDLPNYTVEFQLKSDENLPYNKRFFKIQVGYNDSFDANRYLNYGTYTRSNACFSYRFKYIESDPTSAIIPIIPNPYDQKLISLFHTYFNNTHRISSSNNYNSIIGQVYSIKSRNTCTLQYTASVYYTTITNQYVTTILPNDIYYNNLKAFEIVFFPNSSNNLYITSVQEVPAFDDGQNVNDFDKITNLPSPEYYGNLTRSICFPSISQTTFPNSFINYINTSNLTTYLKDTLVYDSNLSIFGPDGDVFSITVMPPGGEYYLRKMNRTEFNNVTYFQYKFDIINSVIDYNAYTYSIILKPSFRKYYKLNSIITEKFLNKSIIIFPPYSNMIDFITDEYYNRVTYPSFTAVNDCRILMQFTFYSGGKNAIDTCSRDVNSIMRDINIRNTVLFSNLNQSFTYESRNYTNFNNFLSYNNYNTTSNLFIEAPLPINQNIINMRGEGDNYALVSPEFLKESCGMNSGYFLNFYVNAYQKIRANVTNVLYSKFFDNTENILAVDYIVNVDGINSEVTLIFYDRNTDYNNLTSYPLQKAKIIFFRENITSLCPYINTVMSYRIIQRSVITGNVANFAQANNYQFIPDQLFITPFVDYKKPITTYDFIKFESKTPLSFNSINLYNKKKQEIQYKIKDKTANYIVLEVEQPIFGYSFVTNSSGTSPNSWIVKASDGKVWEDIDEQSYNLEDKKLYQTPIFYLDGSVASATQPQSFEKPEMDVEMFVKYYKQKVNPSCNPEFKKYMMNNSTYYFLFDDYDLNKNLVAKDLIIGFETSNNKPKKVLLYEDDDDGNYKPFDLRNSKQKEFWDSKIGLALEFIDF</sequence>
<dbReference type="EMBL" id="MN739547">
    <property type="protein sequence ID" value="QHT12511.1"/>
    <property type="molecule type" value="Genomic_DNA"/>
</dbReference>